<evidence type="ECO:0000313" key="2">
    <source>
        <dbReference type="Proteomes" id="UP000627838"/>
    </source>
</evidence>
<organism evidence="1 2">
    <name type="scientific">Actinomadura algeriensis</name>
    <dbReference type="NCBI Taxonomy" id="1679523"/>
    <lineage>
        <taxon>Bacteria</taxon>
        <taxon>Bacillati</taxon>
        <taxon>Actinomycetota</taxon>
        <taxon>Actinomycetes</taxon>
        <taxon>Streptosporangiales</taxon>
        <taxon>Thermomonosporaceae</taxon>
        <taxon>Actinomadura</taxon>
    </lineage>
</organism>
<protein>
    <submittedName>
        <fullName evidence="1">Uncharacterized protein</fullName>
    </submittedName>
</protein>
<accession>A0ABR9K1U1</accession>
<keyword evidence="2" id="KW-1185">Reference proteome</keyword>
<name>A0ABR9K1U1_9ACTN</name>
<reference evidence="1 2" key="1">
    <citation type="submission" date="2020-10" db="EMBL/GenBank/DDBJ databases">
        <title>Sequencing the genomes of 1000 actinobacteria strains.</title>
        <authorList>
            <person name="Klenk H.-P."/>
        </authorList>
    </citation>
    <scope>NUCLEOTIDE SEQUENCE [LARGE SCALE GENOMIC DNA]</scope>
    <source>
        <strain evidence="1 2">DSM 46744</strain>
    </source>
</reference>
<dbReference type="EMBL" id="JADBDZ010000001">
    <property type="protein sequence ID" value="MBE1536564.1"/>
    <property type="molecule type" value="Genomic_DNA"/>
</dbReference>
<dbReference type="RefSeq" id="WP_192762581.1">
    <property type="nucleotide sequence ID" value="NZ_JADBDZ010000001.1"/>
</dbReference>
<dbReference type="Proteomes" id="UP000627838">
    <property type="component" value="Unassembled WGS sequence"/>
</dbReference>
<sequence length="97" mass="10722">MTDTPRYLDDDRLDEITRMLTELASEVWILRDRTLVLEHLLRERGCLDADALDALRPSGELLAALGEERAAFVGRVFGAAFDADTRVAAATRTASTT</sequence>
<comment type="caution">
    <text evidence="1">The sequence shown here is derived from an EMBL/GenBank/DDBJ whole genome shotgun (WGS) entry which is preliminary data.</text>
</comment>
<gene>
    <name evidence="1" type="ORF">H4W34_006397</name>
</gene>
<evidence type="ECO:0000313" key="1">
    <source>
        <dbReference type="EMBL" id="MBE1536564.1"/>
    </source>
</evidence>
<proteinExistence type="predicted"/>